<dbReference type="Pfam" id="PF10670">
    <property type="entry name" value="DUF4198"/>
    <property type="match status" value="1"/>
</dbReference>
<evidence type="ECO:0000313" key="1">
    <source>
        <dbReference type="EMBL" id="MCK8495748.1"/>
    </source>
</evidence>
<gene>
    <name evidence="1" type="ORF">M0L20_28035</name>
</gene>
<comment type="caution">
    <text evidence="1">The sequence shown here is derived from an EMBL/GenBank/DDBJ whole genome shotgun (WGS) entry which is preliminary data.</text>
</comment>
<dbReference type="PROSITE" id="PS51257">
    <property type="entry name" value="PROKAR_LIPOPROTEIN"/>
    <property type="match status" value="1"/>
</dbReference>
<evidence type="ECO:0000313" key="2">
    <source>
        <dbReference type="Proteomes" id="UP001202180"/>
    </source>
</evidence>
<dbReference type="InterPro" id="IPR019613">
    <property type="entry name" value="DUF4198"/>
</dbReference>
<protein>
    <submittedName>
        <fullName evidence="1">DUF4198 domain-containing protein</fullName>
    </submittedName>
</protein>
<proteinExistence type="predicted"/>
<sequence>MNRFFSLVFLFVTFACIDVYAHALWIETNPTGRIGQKQTVKISYAEPGESPEKIQDWYSDIKAFELWLISPSQQKIKLTVTPADNQYIAEFTPESDGVYTLAVGHLAKDLGGNTKYQFNATATVRVGKALTASAAYPNDLNVALTNVAKVYKVGQPVALAGIFNGKPSDKLRVSVHSPSGWNKEIFTNAEGVAEFTPVWPDTYRIEASKSEKETGEQGGKPYQSVWRCATYVFDVAN</sequence>
<organism evidence="1 2">
    <name type="scientific">Spirosoma liriopis</name>
    <dbReference type="NCBI Taxonomy" id="2937440"/>
    <lineage>
        <taxon>Bacteria</taxon>
        <taxon>Pseudomonadati</taxon>
        <taxon>Bacteroidota</taxon>
        <taxon>Cytophagia</taxon>
        <taxon>Cytophagales</taxon>
        <taxon>Cytophagaceae</taxon>
        <taxon>Spirosoma</taxon>
    </lineage>
</organism>
<dbReference type="Proteomes" id="UP001202180">
    <property type="component" value="Unassembled WGS sequence"/>
</dbReference>
<reference evidence="1 2" key="1">
    <citation type="submission" date="2022-04" db="EMBL/GenBank/DDBJ databases">
        <title>Spirosoma sp. strain RP8 genome sequencing and assembly.</title>
        <authorList>
            <person name="Jung Y."/>
        </authorList>
    </citation>
    <scope>NUCLEOTIDE SEQUENCE [LARGE SCALE GENOMIC DNA]</scope>
    <source>
        <strain evidence="1 2">RP8</strain>
    </source>
</reference>
<dbReference type="RefSeq" id="WP_248480495.1">
    <property type="nucleotide sequence ID" value="NZ_JALPRF010000011.1"/>
</dbReference>
<dbReference type="EMBL" id="JALPRF010000011">
    <property type="protein sequence ID" value="MCK8495748.1"/>
    <property type="molecule type" value="Genomic_DNA"/>
</dbReference>
<name>A0ABT0HUC2_9BACT</name>
<accession>A0ABT0HUC2</accession>
<keyword evidence="2" id="KW-1185">Reference proteome</keyword>